<dbReference type="EMBL" id="FTNO01000003">
    <property type="protein sequence ID" value="SIR69668.1"/>
    <property type="molecule type" value="Genomic_DNA"/>
</dbReference>
<dbReference type="InterPro" id="IPR055860">
    <property type="entry name" value="DUF7437"/>
</dbReference>
<name>A0A1N7D173_9EURY</name>
<sequence>MTSRIMARELDLSVLEAETILQELREILLDLEPEVGTEPDN</sequence>
<evidence type="ECO:0000313" key="2">
    <source>
        <dbReference type="EMBL" id="SIR69668.1"/>
    </source>
</evidence>
<evidence type="ECO:0000259" key="1">
    <source>
        <dbReference type="Pfam" id="PF24218"/>
    </source>
</evidence>
<organism evidence="2 3">
    <name type="scientific">Haladaptatus litoreus</name>
    <dbReference type="NCBI Taxonomy" id="553468"/>
    <lineage>
        <taxon>Archaea</taxon>
        <taxon>Methanobacteriati</taxon>
        <taxon>Methanobacteriota</taxon>
        <taxon>Stenosarchaea group</taxon>
        <taxon>Halobacteria</taxon>
        <taxon>Halobacteriales</taxon>
        <taxon>Haladaptataceae</taxon>
        <taxon>Haladaptatus</taxon>
    </lineage>
</organism>
<gene>
    <name evidence="2" type="ORF">SAMN05421858_3405</name>
</gene>
<dbReference type="Pfam" id="PF24218">
    <property type="entry name" value="DUF7437"/>
    <property type="match status" value="1"/>
</dbReference>
<evidence type="ECO:0000313" key="3">
    <source>
        <dbReference type="Proteomes" id="UP000186914"/>
    </source>
</evidence>
<proteinExistence type="predicted"/>
<reference evidence="3" key="1">
    <citation type="submission" date="2017-01" db="EMBL/GenBank/DDBJ databases">
        <authorList>
            <person name="Varghese N."/>
            <person name="Submissions S."/>
        </authorList>
    </citation>
    <scope>NUCLEOTIDE SEQUENCE [LARGE SCALE GENOMIC DNA]</scope>
    <source>
        <strain evidence="3">CGMCC 1.7737</strain>
    </source>
</reference>
<accession>A0A1N7D173</accession>
<dbReference type="AlphaFoldDB" id="A0A1N7D173"/>
<feature type="domain" description="DUF7437" evidence="1">
    <location>
        <begin position="1"/>
        <end position="32"/>
    </location>
</feature>
<dbReference type="Proteomes" id="UP000186914">
    <property type="component" value="Unassembled WGS sequence"/>
</dbReference>
<keyword evidence="3" id="KW-1185">Reference proteome</keyword>
<protein>
    <recommendedName>
        <fullName evidence="1">DUF7437 domain-containing protein</fullName>
    </recommendedName>
</protein>